<feature type="transmembrane region" description="Helical" evidence="2">
    <location>
        <begin position="63"/>
        <end position="80"/>
    </location>
</feature>
<organism evidence="4 5">
    <name type="scientific">Paenibacillus aurantius</name>
    <dbReference type="NCBI Taxonomy" id="2918900"/>
    <lineage>
        <taxon>Bacteria</taxon>
        <taxon>Bacillati</taxon>
        <taxon>Bacillota</taxon>
        <taxon>Bacilli</taxon>
        <taxon>Bacillales</taxon>
        <taxon>Paenibacillaceae</taxon>
        <taxon>Paenibacillus</taxon>
    </lineage>
</organism>
<feature type="compositionally biased region" description="Pro residues" evidence="1">
    <location>
        <begin position="235"/>
        <end position="245"/>
    </location>
</feature>
<evidence type="ECO:0000313" key="5">
    <source>
        <dbReference type="Proteomes" id="UP001305702"/>
    </source>
</evidence>
<dbReference type="Pfam" id="PF13559">
    <property type="entry name" value="DUF4129"/>
    <property type="match status" value="1"/>
</dbReference>
<evidence type="ECO:0000256" key="1">
    <source>
        <dbReference type="SAM" id="MobiDB-lite"/>
    </source>
</evidence>
<feature type="transmembrane region" description="Helical" evidence="2">
    <location>
        <begin position="144"/>
        <end position="164"/>
    </location>
</feature>
<sequence length="433" mass="48291">MKTGWRLAAGQAAAELMLFFPVLLLYWKYTLGGGSLWLFLAAGLAAYAGGYGAGRSGKLNRRILELLFGLAAAAAIAGVWSGGEAWSFGWLFPYAFLAVMRGSRLGRSSEVLPDRVYLAGLGIYLVLSPFFSRFPEWQAHQGAVNVFGLAALLIFLFVLSGRQLEEAVRSDVRRSAAGRLLLRRNRGWTLAVAGLALLAANLGALRRAADGLLLLIRSGVAWLISRFSGGEAPEAVPPPPPPRQPEFPLGEPGEPSRLAKALEVVFLYAAYAVLAALAVWLIVVAWRKLVPLILKLWERYVRSGGREAAGNEELGYRDEKTRLTREPARKSPEALPFWKRRTAADREGRDNRERVRQLYRSALQAAARKGYRHESRYTPSEAGRELEKRGIYRVEPLKELITLYESVRYGERQPDDREWEQVKEKWKQAGKGR</sequence>
<proteinExistence type="predicted"/>
<feature type="transmembrane region" description="Helical" evidence="2">
    <location>
        <begin position="12"/>
        <end position="29"/>
    </location>
</feature>
<evidence type="ECO:0000259" key="3">
    <source>
        <dbReference type="Pfam" id="PF13559"/>
    </source>
</evidence>
<evidence type="ECO:0000256" key="2">
    <source>
        <dbReference type="SAM" id="Phobius"/>
    </source>
</evidence>
<keyword evidence="5" id="KW-1185">Reference proteome</keyword>
<keyword evidence="2" id="KW-0812">Transmembrane</keyword>
<accession>A0AA96LE53</accession>
<feature type="region of interest" description="Disordered" evidence="1">
    <location>
        <begin position="409"/>
        <end position="433"/>
    </location>
</feature>
<feature type="transmembrane region" description="Helical" evidence="2">
    <location>
        <begin position="265"/>
        <end position="286"/>
    </location>
</feature>
<gene>
    <name evidence="4" type="ORF">MJA45_20465</name>
</gene>
<dbReference type="RefSeq" id="WP_315603751.1">
    <property type="nucleotide sequence ID" value="NZ_CP130318.1"/>
</dbReference>
<evidence type="ECO:0000313" key="4">
    <source>
        <dbReference type="EMBL" id="WNQ09977.1"/>
    </source>
</evidence>
<protein>
    <submittedName>
        <fullName evidence="4">DUF4129 domain-containing protein</fullName>
    </submittedName>
</protein>
<feature type="transmembrane region" description="Helical" evidence="2">
    <location>
        <begin position="35"/>
        <end position="54"/>
    </location>
</feature>
<dbReference type="InterPro" id="IPR025403">
    <property type="entry name" value="TgpA-like_C"/>
</dbReference>
<keyword evidence="2" id="KW-1133">Transmembrane helix</keyword>
<dbReference type="KEGG" id="paun:MJA45_20465"/>
<dbReference type="EMBL" id="CP130318">
    <property type="protein sequence ID" value="WNQ09977.1"/>
    <property type="molecule type" value="Genomic_DNA"/>
</dbReference>
<dbReference type="Proteomes" id="UP001305702">
    <property type="component" value="Chromosome"/>
</dbReference>
<name>A0AA96LE53_9BACL</name>
<feature type="region of interest" description="Disordered" evidence="1">
    <location>
        <begin position="231"/>
        <end position="252"/>
    </location>
</feature>
<dbReference type="AlphaFoldDB" id="A0AA96LE53"/>
<keyword evidence="2" id="KW-0472">Membrane</keyword>
<feature type="compositionally biased region" description="Basic and acidic residues" evidence="1">
    <location>
        <begin position="409"/>
        <end position="427"/>
    </location>
</feature>
<feature type="domain" description="Protein-glutamine gamma-glutamyltransferase-like C-terminal" evidence="3">
    <location>
        <begin position="358"/>
        <end position="426"/>
    </location>
</feature>
<reference evidence="4 5" key="1">
    <citation type="submission" date="2022-02" db="EMBL/GenBank/DDBJ databases">
        <title>Paenibacillus sp. MBLB1776 Whole Genome Shotgun Sequencing.</title>
        <authorList>
            <person name="Hwang C.Y."/>
            <person name="Cho E.-S."/>
            <person name="Seo M.-J."/>
        </authorList>
    </citation>
    <scope>NUCLEOTIDE SEQUENCE [LARGE SCALE GENOMIC DNA]</scope>
    <source>
        <strain evidence="4 5">MBLB1776</strain>
    </source>
</reference>